<reference evidence="1" key="1">
    <citation type="submission" date="2020-11" db="EMBL/GenBank/DDBJ databases">
        <authorList>
            <consortium name="DOE Joint Genome Institute"/>
            <person name="Ahrendt S."/>
            <person name="Riley R."/>
            <person name="Andreopoulos W."/>
            <person name="Labutti K."/>
            <person name="Pangilinan J."/>
            <person name="Ruiz-Duenas F.J."/>
            <person name="Barrasa J.M."/>
            <person name="Sanchez-Garcia M."/>
            <person name="Camarero S."/>
            <person name="Miyauchi S."/>
            <person name="Serrano A."/>
            <person name="Linde D."/>
            <person name="Babiker R."/>
            <person name="Drula E."/>
            <person name="Ayuso-Fernandez I."/>
            <person name="Pacheco R."/>
            <person name="Padilla G."/>
            <person name="Ferreira P."/>
            <person name="Barriuso J."/>
            <person name="Kellner H."/>
            <person name="Castanera R."/>
            <person name="Alfaro M."/>
            <person name="Ramirez L."/>
            <person name="Pisabarro A.G."/>
            <person name="Kuo A."/>
            <person name="Tritt A."/>
            <person name="Lipzen A."/>
            <person name="He G."/>
            <person name="Yan M."/>
            <person name="Ng V."/>
            <person name="Cullen D."/>
            <person name="Martin F."/>
            <person name="Rosso M.-N."/>
            <person name="Henrissat B."/>
            <person name="Hibbett D."/>
            <person name="Martinez A.T."/>
            <person name="Grigoriev I.V."/>
        </authorList>
    </citation>
    <scope>NUCLEOTIDE SEQUENCE</scope>
    <source>
        <strain evidence="1">CBS 247.69</strain>
    </source>
</reference>
<proteinExistence type="predicted"/>
<sequence>MTCIPPPLPPDRRHFVSSACIPPPVHRLGTPPIGGNLNALFTRCARNLWCGSGS</sequence>
<dbReference type="EMBL" id="MU150828">
    <property type="protein sequence ID" value="KAF9455274.1"/>
    <property type="molecule type" value="Genomic_DNA"/>
</dbReference>
<comment type="caution">
    <text evidence="1">The sequence shown here is derived from an EMBL/GenBank/DDBJ whole genome shotgun (WGS) entry which is preliminary data.</text>
</comment>
<dbReference type="Proteomes" id="UP000807353">
    <property type="component" value="Unassembled WGS sequence"/>
</dbReference>
<keyword evidence="2" id="KW-1185">Reference proteome</keyword>
<evidence type="ECO:0000313" key="1">
    <source>
        <dbReference type="EMBL" id="KAF9455274.1"/>
    </source>
</evidence>
<name>A0A9P6CBN0_9AGAR</name>
<organism evidence="1 2">
    <name type="scientific">Collybia nuda</name>
    <dbReference type="NCBI Taxonomy" id="64659"/>
    <lineage>
        <taxon>Eukaryota</taxon>
        <taxon>Fungi</taxon>
        <taxon>Dikarya</taxon>
        <taxon>Basidiomycota</taxon>
        <taxon>Agaricomycotina</taxon>
        <taxon>Agaricomycetes</taxon>
        <taxon>Agaricomycetidae</taxon>
        <taxon>Agaricales</taxon>
        <taxon>Tricholomatineae</taxon>
        <taxon>Clitocybaceae</taxon>
        <taxon>Collybia</taxon>
    </lineage>
</organism>
<accession>A0A9P6CBN0</accession>
<evidence type="ECO:0000313" key="2">
    <source>
        <dbReference type="Proteomes" id="UP000807353"/>
    </source>
</evidence>
<gene>
    <name evidence="1" type="ORF">BDZ94DRAFT_1278488</name>
</gene>
<protein>
    <submittedName>
        <fullName evidence="1">Uncharacterized protein</fullName>
    </submittedName>
</protein>
<dbReference type="AlphaFoldDB" id="A0A9P6CBN0"/>